<dbReference type="PANTHER" id="PTHR42685:SF22">
    <property type="entry name" value="CONDITIONED MEDIUM FACTOR RECEPTOR 1"/>
    <property type="match status" value="1"/>
</dbReference>
<dbReference type="NCBIfam" id="TIGR02032">
    <property type="entry name" value="GG-red-SF"/>
    <property type="match status" value="1"/>
</dbReference>
<proteinExistence type="predicted"/>
<keyword evidence="4" id="KW-1185">Reference proteome</keyword>
<feature type="compositionally biased region" description="Low complexity" evidence="1">
    <location>
        <begin position="17"/>
        <end position="30"/>
    </location>
</feature>
<dbReference type="PANTHER" id="PTHR42685">
    <property type="entry name" value="GERANYLGERANYL DIPHOSPHATE REDUCTASE"/>
    <property type="match status" value="1"/>
</dbReference>
<dbReference type="Gene3D" id="3.50.50.60">
    <property type="entry name" value="FAD/NAD(P)-binding domain"/>
    <property type="match status" value="1"/>
</dbReference>
<dbReference type="GO" id="GO:0016628">
    <property type="term" value="F:oxidoreductase activity, acting on the CH-CH group of donors, NAD or NADP as acceptor"/>
    <property type="evidence" value="ECO:0007669"/>
    <property type="project" value="InterPro"/>
</dbReference>
<dbReference type="InterPro" id="IPR050407">
    <property type="entry name" value="Geranylgeranyl_reductase"/>
</dbReference>
<comment type="caution">
    <text evidence="3">The sequence shown here is derived from an EMBL/GenBank/DDBJ whole genome shotgun (WGS) entry which is preliminary data.</text>
</comment>
<dbReference type="AlphaFoldDB" id="A0A2P8DGL0"/>
<dbReference type="GO" id="GO:0071949">
    <property type="term" value="F:FAD binding"/>
    <property type="evidence" value="ECO:0007669"/>
    <property type="project" value="InterPro"/>
</dbReference>
<gene>
    <name evidence="3" type="ORF">CLV30_12619</name>
</gene>
<evidence type="ECO:0000259" key="2">
    <source>
        <dbReference type="Pfam" id="PF01494"/>
    </source>
</evidence>
<dbReference type="Pfam" id="PF01494">
    <property type="entry name" value="FAD_binding_3"/>
    <property type="match status" value="1"/>
</dbReference>
<reference evidence="3 4" key="1">
    <citation type="submission" date="2018-03" db="EMBL/GenBank/DDBJ databases">
        <title>Genomic Encyclopedia of Archaeal and Bacterial Type Strains, Phase II (KMG-II): from individual species to whole genera.</title>
        <authorList>
            <person name="Goeker M."/>
        </authorList>
    </citation>
    <scope>NUCLEOTIDE SEQUENCE [LARGE SCALE GENOMIC DNA]</scope>
    <source>
        <strain evidence="3 4">DSM 45211</strain>
    </source>
</reference>
<dbReference type="InterPro" id="IPR011777">
    <property type="entry name" value="Geranylgeranyl_Rdtase_fam"/>
</dbReference>
<sequence>MTTSGEATNGRRDRPAPADGATPATAAGTAVSPMPAPAGPVRHGSGGSDDADVIVVGAGPAGATTAYHLARSGLDVLLLEKSSFPRDKICGDGLTPRAVRQLVRMGVDTSAPGWIRNKGLRIVGGGMRLHLPWPELASYPDYGLVRTRNDFDHLLARRAAEAGARLREHTNVTGPVVDERTGHVVGVRARPVDERGRRAGETRTHRARLVVAADGTSSRLSTALGIHKRDDRPMAVAVRTYYDSPRHDDDWMESWLELWADRDDTGRGGKVLLPGYGWIFGTGNGTSNVGLGITDTSAAFGRVDYKDMLRRWVAQTPPEWGFNEQNRTAEIRSAALPMGFNRQPHYSRGLLLVGDAGGMVNPFNGEGIDYAMEAAHLAATVIADALSRDVSGQERVLQGYPAALKHEHGGYFTLGRIFVRLIGDPRIMRIATNHGLPRPRLMKFTLKLLANLTDHRDGDAYDRVINALTRLAPAA</sequence>
<dbReference type="SUPFAM" id="SSF51905">
    <property type="entry name" value="FAD/NAD(P)-binding domain"/>
    <property type="match status" value="1"/>
</dbReference>
<dbReference type="PRINTS" id="PR00420">
    <property type="entry name" value="RNGMNOXGNASE"/>
</dbReference>
<feature type="region of interest" description="Disordered" evidence="1">
    <location>
        <begin position="1"/>
        <end position="47"/>
    </location>
</feature>
<evidence type="ECO:0000256" key="1">
    <source>
        <dbReference type="SAM" id="MobiDB-lite"/>
    </source>
</evidence>
<dbReference type="InterPro" id="IPR036188">
    <property type="entry name" value="FAD/NAD-bd_sf"/>
</dbReference>
<dbReference type="Proteomes" id="UP000243528">
    <property type="component" value="Unassembled WGS sequence"/>
</dbReference>
<organism evidence="3 4">
    <name type="scientific">Haloactinopolyspora alba</name>
    <dbReference type="NCBI Taxonomy" id="648780"/>
    <lineage>
        <taxon>Bacteria</taxon>
        <taxon>Bacillati</taxon>
        <taxon>Actinomycetota</taxon>
        <taxon>Actinomycetes</taxon>
        <taxon>Jiangellales</taxon>
        <taxon>Jiangellaceae</taxon>
        <taxon>Haloactinopolyspora</taxon>
    </lineage>
</organism>
<protein>
    <submittedName>
        <fullName evidence="3">Geranylgeranyl reductase family protein</fullName>
    </submittedName>
</protein>
<evidence type="ECO:0000313" key="4">
    <source>
        <dbReference type="Proteomes" id="UP000243528"/>
    </source>
</evidence>
<feature type="domain" description="FAD-binding" evidence="2">
    <location>
        <begin position="50"/>
        <end position="387"/>
    </location>
</feature>
<evidence type="ECO:0000313" key="3">
    <source>
        <dbReference type="EMBL" id="PSK96360.1"/>
    </source>
</evidence>
<dbReference type="InterPro" id="IPR002938">
    <property type="entry name" value="FAD-bd"/>
</dbReference>
<name>A0A2P8DGL0_9ACTN</name>
<dbReference type="EMBL" id="PYGE01000026">
    <property type="protein sequence ID" value="PSK96360.1"/>
    <property type="molecule type" value="Genomic_DNA"/>
</dbReference>
<accession>A0A2P8DGL0</accession>